<feature type="transmembrane region" description="Helical" evidence="16">
    <location>
        <begin position="274"/>
        <end position="297"/>
    </location>
</feature>
<keyword evidence="7" id="KW-0479">Metal-binding</keyword>
<keyword evidence="13 16" id="KW-0472">Membrane</keyword>
<dbReference type="GO" id="GO:0008270">
    <property type="term" value="F:zinc ion binding"/>
    <property type="evidence" value="ECO:0007669"/>
    <property type="project" value="UniProtKB-KW"/>
</dbReference>
<proteinExistence type="inferred from homology"/>
<evidence type="ECO:0000256" key="11">
    <source>
        <dbReference type="ARBA" id="ARBA00022833"/>
    </source>
</evidence>
<keyword evidence="19" id="KW-1185">Reference proteome</keyword>
<dbReference type="SUPFAM" id="SSF57850">
    <property type="entry name" value="RING/U-box"/>
    <property type="match status" value="1"/>
</dbReference>
<evidence type="ECO:0000256" key="12">
    <source>
        <dbReference type="ARBA" id="ARBA00022989"/>
    </source>
</evidence>
<dbReference type="GeneID" id="110783086"/>
<dbReference type="EC" id="2.3.2.27" evidence="4"/>
<evidence type="ECO:0000259" key="18">
    <source>
        <dbReference type="PROSITE" id="PS50089"/>
    </source>
</evidence>
<evidence type="ECO:0000256" key="9">
    <source>
        <dbReference type="ARBA" id="ARBA00022771"/>
    </source>
</evidence>
<dbReference type="RefSeq" id="XP_021843073.2">
    <property type="nucleotide sequence ID" value="XM_021987381.2"/>
</dbReference>
<keyword evidence="9 15" id="KW-0863">Zinc-finger</keyword>
<evidence type="ECO:0000256" key="15">
    <source>
        <dbReference type="PROSITE-ProRule" id="PRU00175"/>
    </source>
</evidence>
<keyword evidence="12 16" id="KW-1133">Transmembrane helix</keyword>
<dbReference type="GO" id="GO:0016020">
    <property type="term" value="C:membrane"/>
    <property type="evidence" value="ECO:0007669"/>
    <property type="project" value="UniProtKB-SubCell"/>
</dbReference>
<keyword evidence="11" id="KW-0862">Zinc</keyword>
<dbReference type="PANTHER" id="PTHR46279:SF10">
    <property type="entry name" value="RING-TYPE E3 UBIQUITIN TRANSFERASE"/>
    <property type="match status" value="1"/>
</dbReference>
<gene>
    <name evidence="20" type="primary">LOC110783086</name>
</gene>
<dbReference type="KEGG" id="soe:110783086"/>
<comment type="pathway">
    <text evidence="3">Protein modification; protein ubiquitination.</text>
</comment>
<dbReference type="Proteomes" id="UP000813463">
    <property type="component" value="Chromosome 3"/>
</dbReference>
<dbReference type="SMART" id="SM00184">
    <property type="entry name" value="RING"/>
    <property type="match status" value="1"/>
</dbReference>
<feature type="domain" description="RING-type" evidence="18">
    <location>
        <begin position="376"/>
        <end position="422"/>
    </location>
</feature>
<dbReference type="InterPro" id="IPR046948">
    <property type="entry name" value="ATL20-22-like"/>
</dbReference>
<accession>A0A9R0I5M4</accession>
<dbReference type="Pfam" id="PF13639">
    <property type="entry name" value="zf-RING_2"/>
    <property type="match status" value="1"/>
</dbReference>
<name>A0A9R0I5M4_SPIOL</name>
<dbReference type="GO" id="GO:0030247">
    <property type="term" value="F:polysaccharide binding"/>
    <property type="evidence" value="ECO:0007669"/>
    <property type="project" value="InterPro"/>
</dbReference>
<organism evidence="19 20">
    <name type="scientific">Spinacia oleracea</name>
    <name type="common">Spinach</name>
    <dbReference type="NCBI Taxonomy" id="3562"/>
    <lineage>
        <taxon>Eukaryota</taxon>
        <taxon>Viridiplantae</taxon>
        <taxon>Streptophyta</taxon>
        <taxon>Embryophyta</taxon>
        <taxon>Tracheophyta</taxon>
        <taxon>Spermatophyta</taxon>
        <taxon>Magnoliopsida</taxon>
        <taxon>eudicotyledons</taxon>
        <taxon>Gunneridae</taxon>
        <taxon>Pentapetalae</taxon>
        <taxon>Caryophyllales</taxon>
        <taxon>Chenopodiaceae</taxon>
        <taxon>Chenopodioideae</taxon>
        <taxon>Anserineae</taxon>
        <taxon>Spinacia</taxon>
    </lineage>
</organism>
<evidence type="ECO:0000256" key="7">
    <source>
        <dbReference type="ARBA" id="ARBA00022723"/>
    </source>
</evidence>
<comment type="catalytic activity">
    <reaction evidence="1">
        <text>S-ubiquitinyl-[E2 ubiquitin-conjugating enzyme]-L-cysteine + [acceptor protein]-L-lysine = [E2 ubiquitin-conjugating enzyme]-L-cysteine + N(6)-ubiquitinyl-[acceptor protein]-L-lysine.</text>
        <dbReference type="EC" id="2.3.2.27"/>
    </reaction>
</comment>
<evidence type="ECO:0000313" key="20">
    <source>
        <dbReference type="RefSeq" id="XP_021843073.2"/>
    </source>
</evidence>
<evidence type="ECO:0000256" key="6">
    <source>
        <dbReference type="ARBA" id="ARBA00022692"/>
    </source>
</evidence>
<dbReference type="Gene3D" id="3.30.40.10">
    <property type="entry name" value="Zinc/RING finger domain, C3HC4 (zinc finger)"/>
    <property type="match status" value="1"/>
</dbReference>
<feature type="chain" id="PRO_5046492377" description="RING-type E3 ubiquitin transferase" evidence="17">
    <location>
        <begin position="27"/>
        <end position="428"/>
    </location>
</feature>
<dbReference type="PROSITE" id="PS50089">
    <property type="entry name" value="ZF_RING_2"/>
    <property type="match status" value="1"/>
</dbReference>
<evidence type="ECO:0000256" key="2">
    <source>
        <dbReference type="ARBA" id="ARBA00004167"/>
    </source>
</evidence>
<reference evidence="20" key="2">
    <citation type="submission" date="2025-08" db="UniProtKB">
        <authorList>
            <consortium name="RefSeq"/>
        </authorList>
    </citation>
    <scope>IDENTIFICATION</scope>
    <source>
        <tissue evidence="20">Leaf</tissue>
    </source>
</reference>
<dbReference type="InterPro" id="IPR001841">
    <property type="entry name" value="Znf_RING"/>
</dbReference>
<dbReference type="InterPro" id="IPR013083">
    <property type="entry name" value="Znf_RING/FYVE/PHD"/>
</dbReference>
<dbReference type="AlphaFoldDB" id="A0A9R0I5M4"/>
<evidence type="ECO:0000256" key="8">
    <source>
        <dbReference type="ARBA" id="ARBA00022729"/>
    </source>
</evidence>
<evidence type="ECO:0000256" key="4">
    <source>
        <dbReference type="ARBA" id="ARBA00012483"/>
    </source>
</evidence>
<feature type="signal peptide" evidence="17">
    <location>
        <begin position="1"/>
        <end position="26"/>
    </location>
</feature>
<comment type="similarity">
    <text evidence="14">Belongs to the RING-type zinc finger family. ATL subfamily.</text>
</comment>
<dbReference type="PANTHER" id="PTHR46279">
    <property type="entry name" value="RING/U-BOX SUPERFAMILY PROTEIN"/>
    <property type="match status" value="1"/>
</dbReference>
<keyword evidence="5" id="KW-0808">Transferase</keyword>
<evidence type="ECO:0000256" key="1">
    <source>
        <dbReference type="ARBA" id="ARBA00000900"/>
    </source>
</evidence>
<evidence type="ECO:0000256" key="5">
    <source>
        <dbReference type="ARBA" id="ARBA00022679"/>
    </source>
</evidence>
<evidence type="ECO:0000256" key="13">
    <source>
        <dbReference type="ARBA" id="ARBA00023136"/>
    </source>
</evidence>
<dbReference type="Pfam" id="PF13947">
    <property type="entry name" value="GUB_WAK_bind"/>
    <property type="match status" value="1"/>
</dbReference>
<sequence length="428" mass="47344">MDLNTIIILLFFLLSLISNFPYKVMSNNNCSISKCADFSGSPNIRFPFQVKSSGQDPTNSCGHPGFDVWCDGDSKNTLIGLPRSGNFRVKSIDYGAQEMWINDPNNCLPKRLLTLNLEGSPFAGVYHQDFSFFNCSKTLNSTKNNSTNITHLKGLIGPIKCLSGSHHFIYAIPSNGTINNHTTTLLSPSNCSLIAPLVKVPVQWPPSLHNNTVLSLSSELHDDLRLSWYMPECRPCELKGQMCGLETDSNGTRVIICSNIPNQGMAGKLPLTTFIAVILVICSPTIVCVVGSIIIWIRACIRRRRSNQNLPITSSATHGPSPIGELGLAELNIEFARQVVRMGLDEEATPEYRPTIVISEIEEVGQGLNRENENPCAICMVEYRRKDRIGTLPICGHYFHANCVNKWLLSRGRFGKTCPICRTPVDSL</sequence>
<evidence type="ECO:0000313" key="19">
    <source>
        <dbReference type="Proteomes" id="UP000813463"/>
    </source>
</evidence>
<comment type="subcellular location">
    <subcellularLocation>
        <location evidence="2">Membrane</location>
        <topology evidence="2">Single-pass membrane protein</topology>
    </subcellularLocation>
</comment>
<protein>
    <recommendedName>
        <fullName evidence="4">RING-type E3 ubiquitin transferase</fullName>
        <ecNumber evidence="4">2.3.2.27</ecNumber>
    </recommendedName>
</protein>
<evidence type="ECO:0000256" key="14">
    <source>
        <dbReference type="ARBA" id="ARBA00024209"/>
    </source>
</evidence>
<dbReference type="GO" id="GO:0061630">
    <property type="term" value="F:ubiquitin protein ligase activity"/>
    <property type="evidence" value="ECO:0007669"/>
    <property type="project" value="UniProtKB-EC"/>
</dbReference>
<dbReference type="InterPro" id="IPR025287">
    <property type="entry name" value="WAK_GUB"/>
</dbReference>
<reference evidence="19" key="1">
    <citation type="journal article" date="2021" name="Nat. Commun.">
        <title>Genomic analyses provide insights into spinach domestication and the genetic basis of agronomic traits.</title>
        <authorList>
            <person name="Cai X."/>
            <person name="Sun X."/>
            <person name="Xu C."/>
            <person name="Sun H."/>
            <person name="Wang X."/>
            <person name="Ge C."/>
            <person name="Zhang Z."/>
            <person name="Wang Q."/>
            <person name="Fei Z."/>
            <person name="Jiao C."/>
            <person name="Wang Q."/>
        </authorList>
    </citation>
    <scope>NUCLEOTIDE SEQUENCE [LARGE SCALE GENOMIC DNA]</scope>
    <source>
        <strain evidence="19">cv. Varoflay</strain>
    </source>
</reference>
<evidence type="ECO:0000256" key="16">
    <source>
        <dbReference type="SAM" id="Phobius"/>
    </source>
</evidence>
<evidence type="ECO:0000256" key="3">
    <source>
        <dbReference type="ARBA" id="ARBA00004906"/>
    </source>
</evidence>
<keyword evidence="10" id="KW-0833">Ubl conjugation pathway</keyword>
<evidence type="ECO:0000256" key="17">
    <source>
        <dbReference type="SAM" id="SignalP"/>
    </source>
</evidence>
<keyword evidence="6 16" id="KW-0812">Transmembrane</keyword>
<evidence type="ECO:0000256" key="10">
    <source>
        <dbReference type="ARBA" id="ARBA00022786"/>
    </source>
</evidence>
<keyword evidence="8 17" id="KW-0732">Signal</keyword>